<protein>
    <recommendedName>
        <fullName evidence="3">Fungal lipase-type domain-containing protein</fullName>
    </recommendedName>
</protein>
<sequence>MHSPRLLLWVLLLATVGSGAVGWGRLAFAPSLASRPSSWHSRWHKRRLGPVSWDSGASVSLKSRTCMSIAPHGPREASRPGVGSPGGRSPLDFGPPFQEDGNFLLEHSPRRQQDTRQVADSATHRRESREEESPFARAPPSSVSTPPPQTAAASQRKPFSLSKAVLMGPFAFEAYTDPPRTSGYWQSGRDKNDVAILHEGFLREAYAGKLRVRVQAVTETRAEAQALFLKAAGARREGQGPSGKEGARAGGSVGKPRAEMLAVSVAMEMGEEFVGSQMVRLERVEREEGGESGVGGRNVYVPVRGPLAGREAGLGGSVGVAGLEDACLEAWVPAPRAQMQEGGETLLRFSLRGKEECSLGVAEVDVADLLGGCGREEGARSWERDLLLTAPAGGGQGVEGDDRGEDARRRLAEAASGVRVRVEMVFTPLARPSVSAPSALEAPACAEMGAGADSGGSQDARDGGKEEAGAGGGETEARGREREKGKGREWVGARGCSRDWRELAEALGGEAVRGADLELLCFLENRASDTQLKVWRDRTGAGGRKRLLVAFRGTEFWKVRDLITDLKLLQDPWAVHELDKREGGKEGGKTEVPAFLATAQASPQESREPEGSREAHWLEERPPAETGEGRSDTGTAASPSPTPGLDFYAALAIQANRTYMLYNDMDRAVKETFGYVWRNTPFFGALPPSAPASLPPSAPASPPPSAPFPSHAVPQPFSGSSSTGTSPRPDLPLHAPSCPSSLSPAPLLTAPAKSNEEAITSVLMAVLDRVMGNNPLASFPSLPSSPPSSFFVQPLSGQVRSPSDFRAAFYGLASDLGRQLFPAPPSASPSPAAGDETDDKREKSQKSPCDPDGRGRGGKGGVETGDQAVLGVVGEGVKSPLLMLPSRFKGVFATLVDETFQLMDSRSFFPSSSPTLLGPRPPSPADPSVFPEADFRASLLQGLDQVVSGLQKKQIEQLAAPTTRARTLSSPPSSPAPPLPFPPRLDAASFGASAEARVHAGFKEAYLSVRPRLLALLDAATQGALEGGRVEDWEILLTGHSLGGALASLCAHDLSSRYAGLSLSMYNFGTPRIGNSAFARAYEESNGDSYRLVNENDAFARFPRNLHPTLFNYEHAGTTVLLNQATFAVQEATSRKEKERAEVPQEGDRRGSEAPGGIMSGDKIGPLEESAPSVSAGSLELEPLFLEAEWQLLNALLSGAALTSHLEYRYFESLFAAHVSSQAQAQQGGEGRVEEQGRLEKEAGIERGALGGDPASRLSTTGFDETIKSRAEGFGGMGARVGQWLRGPLKALPLTVAAAEKPAPPSSPR</sequence>
<feature type="region of interest" description="Disordered" evidence="1">
    <location>
        <begin position="1132"/>
        <end position="1171"/>
    </location>
</feature>
<dbReference type="InterPro" id="IPR002921">
    <property type="entry name" value="Fungal_lipase-type"/>
</dbReference>
<feature type="compositionally biased region" description="Low complexity" evidence="1">
    <location>
        <begin position="136"/>
        <end position="156"/>
    </location>
</feature>
<feature type="compositionally biased region" description="Basic and acidic residues" evidence="1">
    <location>
        <begin position="475"/>
        <end position="489"/>
    </location>
</feature>
<feature type="compositionally biased region" description="Basic and acidic residues" evidence="1">
    <location>
        <begin position="838"/>
        <end position="855"/>
    </location>
</feature>
<dbReference type="Pfam" id="PF01764">
    <property type="entry name" value="Lipase_3"/>
    <property type="match status" value="1"/>
</dbReference>
<comment type="caution">
    <text evidence="4">The sequence shown here is derived from an EMBL/GenBank/DDBJ whole genome shotgun (WGS) entry which is preliminary data.</text>
</comment>
<dbReference type="InterPro" id="IPR029058">
    <property type="entry name" value="AB_hydrolase_fold"/>
</dbReference>
<dbReference type="PANTHER" id="PTHR47759:SF2">
    <property type="entry name" value="TRIGLYCERIDE LIPASE"/>
    <property type="match status" value="1"/>
</dbReference>
<feature type="region of interest" description="Disordered" evidence="1">
    <location>
        <begin position="69"/>
        <end position="157"/>
    </location>
</feature>
<evidence type="ECO:0000256" key="2">
    <source>
        <dbReference type="SAM" id="SignalP"/>
    </source>
</evidence>
<feature type="region of interest" description="Disordered" evidence="1">
    <location>
        <begin position="448"/>
        <end position="489"/>
    </location>
</feature>
<dbReference type="EMBL" id="SDOX01000158">
    <property type="protein sequence ID" value="TFJ80747.1"/>
    <property type="molecule type" value="Genomic_DNA"/>
</dbReference>
<accession>A0A4D9CRQ9</accession>
<dbReference type="OrthoDB" id="426718at2759"/>
<evidence type="ECO:0000256" key="1">
    <source>
        <dbReference type="SAM" id="MobiDB-lite"/>
    </source>
</evidence>
<feature type="domain" description="Fungal lipase-type" evidence="3">
    <location>
        <begin position="993"/>
        <end position="1104"/>
    </location>
</feature>
<feature type="compositionally biased region" description="Low complexity" evidence="1">
    <location>
        <begin position="449"/>
        <end position="458"/>
    </location>
</feature>
<keyword evidence="2" id="KW-0732">Signal</keyword>
<feature type="region of interest" description="Disordered" evidence="1">
    <location>
        <begin position="598"/>
        <end position="644"/>
    </location>
</feature>
<feature type="signal peptide" evidence="2">
    <location>
        <begin position="1"/>
        <end position="19"/>
    </location>
</feature>
<feature type="compositionally biased region" description="Low complexity" evidence="1">
    <location>
        <begin position="718"/>
        <end position="739"/>
    </location>
</feature>
<feature type="compositionally biased region" description="Basic and acidic residues" evidence="1">
    <location>
        <begin position="605"/>
        <end position="631"/>
    </location>
</feature>
<feature type="compositionally biased region" description="Pro residues" evidence="1">
    <location>
        <begin position="690"/>
        <end position="707"/>
    </location>
</feature>
<dbReference type="Gene3D" id="3.40.50.1820">
    <property type="entry name" value="alpha/beta hydrolase"/>
    <property type="match status" value="1"/>
</dbReference>
<feature type="compositionally biased region" description="Basic and acidic residues" evidence="1">
    <location>
        <begin position="1133"/>
        <end position="1152"/>
    </location>
</feature>
<dbReference type="SUPFAM" id="SSF53474">
    <property type="entry name" value="alpha/beta-Hydrolases"/>
    <property type="match status" value="1"/>
</dbReference>
<feature type="region of interest" description="Disordered" evidence="1">
    <location>
        <begin position="234"/>
        <end position="253"/>
    </location>
</feature>
<feature type="region of interest" description="Disordered" evidence="1">
    <location>
        <begin position="690"/>
        <end position="739"/>
    </location>
</feature>
<dbReference type="Proteomes" id="UP000355283">
    <property type="component" value="Unassembled WGS sequence"/>
</dbReference>
<dbReference type="GO" id="GO:0006629">
    <property type="term" value="P:lipid metabolic process"/>
    <property type="evidence" value="ECO:0007669"/>
    <property type="project" value="InterPro"/>
</dbReference>
<feature type="compositionally biased region" description="Low complexity" evidence="1">
    <location>
        <begin position="79"/>
        <end position="90"/>
    </location>
</feature>
<dbReference type="CDD" id="cd00519">
    <property type="entry name" value="Lipase_3"/>
    <property type="match status" value="1"/>
</dbReference>
<feature type="chain" id="PRO_5020029124" description="Fungal lipase-type domain-containing protein" evidence="2">
    <location>
        <begin position="20"/>
        <end position="1309"/>
    </location>
</feature>
<name>A0A4D9CRQ9_9STRA</name>
<evidence type="ECO:0000259" key="3">
    <source>
        <dbReference type="Pfam" id="PF01764"/>
    </source>
</evidence>
<feature type="region of interest" description="Disordered" evidence="1">
    <location>
        <begin position="820"/>
        <end position="865"/>
    </location>
</feature>
<organism evidence="4 5">
    <name type="scientific">Nannochloropsis salina CCMP1776</name>
    <dbReference type="NCBI Taxonomy" id="1027361"/>
    <lineage>
        <taxon>Eukaryota</taxon>
        <taxon>Sar</taxon>
        <taxon>Stramenopiles</taxon>
        <taxon>Ochrophyta</taxon>
        <taxon>Eustigmatophyceae</taxon>
        <taxon>Eustigmatales</taxon>
        <taxon>Monodopsidaceae</taxon>
        <taxon>Microchloropsis</taxon>
        <taxon>Microchloropsis salina</taxon>
    </lineage>
</organism>
<keyword evidence="5" id="KW-1185">Reference proteome</keyword>
<feature type="compositionally biased region" description="Basic and acidic residues" evidence="1">
    <location>
        <begin position="459"/>
        <end position="468"/>
    </location>
</feature>
<evidence type="ECO:0000313" key="4">
    <source>
        <dbReference type="EMBL" id="TFJ80747.1"/>
    </source>
</evidence>
<feature type="compositionally biased region" description="Gly residues" evidence="1">
    <location>
        <begin position="240"/>
        <end position="253"/>
    </location>
</feature>
<evidence type="ECO:0000313" key="5">
    <source>
        <dbReference type="Proteomes" id="UP000355283"/>
    </source>
</evidence>
<gene>
    <name evidence="4" type="ORF">NSK_007924</name>
</gene>
<reference evidence="4 5" key="1">
    <citation type="submission" date="2019-01" db="EMBL/GenBank/DDBJ databases">
        <title>Nuclear Genome Assembly of the Microalgal Biofuel strain Nannochloropsis salina CCMP1776.</title>
        <authorList>
            <person name="Hovde B."/>
        </authorList>
    </citation>
    <scope>NUCLEOTIDE SEQUENCE [LARGE SCALE GENOMIC DNA]</scope>
    <source>
        <strain evidence="4 5">CCMP1776</strain>
    </source>
</reference>
<dbReference type="PANTHER" id="PTHR47759">
    <property type="entry name" value="OS04G0509100 PROTEIN"/>
    <property type="match status" value="1"/>
</dbReference>
<feature type="compositionally biased region" description="Basic and acidic residues" evidence="1">
    <location>
        <begin position="122"/>
        <end position="134"/>
    </location>
</feature>
<proteinExistence type="predicted"/>